<accession>A0AAW3FND7</accession>
<reference evidence="2 3" key="1">
    <citation type="journal article" date="2014" name="Genome Announc.">
        <title>Draft Genome Sequence of Lactobacillus plantarum CMPG5300, a Human Vaginal Isolate.</title>
        <authorList>
            <person name="Malik S."/>
            <person name="Siezen R.J."/>
            <person name="Renckens B."/>
            <person name="Vaneechoutte M."/>
            <person name="Vanderleyden J."/>
            <person name="Lebeer S."/>
        </authorList>
    </citation>
    <scope>NUCLEOTIDE SEQUENCE [LARGE SCALE GENOMIC DNA]</scope>
    <source>
        <strain evidence="2 3">CMPG5300</strain>
    </source>
</reference>
<dbReference type="InterPro" id="IPR036779">
    <property type="entry name" value="LysM_dom_sf"/>
</dbReference>
<evidence type="ECO:0000313" key="2">
    <source>
        <dbReference type="EMBL" id="KGH42478.1"/>
    </source>
</evidence>
<dbReference type="SMART" id="SM00257">
    <property type="entry name" value="LysM"/>
    <property type="match status" value="1"/>
</dbReference>
<dbReference type="AlphaFoldDB" id="A0AAW3FND7"/>
<dbReference type="CDD" id="cd00118">
    <property type="entry name" value="LysM"/>
    <property type="match status" value="1"/>
</dbReference>
<dbReference type="EMBL" id="AXZV01000012">
    <property type="protein sequence ID" value="KGH42478.1"/>
    <property type="molecule type" value="Genomic_DNA"/>
</dbReference>
<dbReference type="Gene3D" id="3.10.350.10">
    <property type="entry name" value="LysM domain"/>
    <property type="match status" value="1"/>
</dbReference>
<comment type="caution">
    <text evidence="2">The sequence shown here is derived from an EMBL/GenBank/DDBJ whole genome shotgun (WGS) entry which is preliminary data.</text>
</comment>
<proteinExistence type="predicted"/>
<dbReference type="SUPFAM" id="SSF54106">
    <property type="entry name" value="LysM domain"/>
    <property type="match status" value="1"/>
</dbReference>
<evidence type="ECO:0000259" key="1">
    <source>
        <dbReference type="PROSITE" id="PS51782"/>
    </source>
</evidence>
<name>A0AAW3FND7_LACPN</name>
<dbReference type="InterPro" id="IPR018392">
    <property type="entry name" value="LysM"/>
</dbReference>
<dbReference type="Proteomes" id="UP000029801">
    <property type="component" value="Chromosome"/>
</dbReference>
<feature type="domain" description="LysM" evidence="1">
    <location>
        <begin position="16"/>
        <end position="60"/>
    </location>
</feature>
<dbReference type="Pfam" id="PF01476">
    <property type="entry name" value="LysM"/>
    <property type="match status" value="1"/>
</dbReference>
<gene>
    <name evidence="2" type="ORF">CMPG5300_1975</name>
</gene>
<evidence type="ECO:0000313" key="3">
    <source>
        <dbReference type="Proteomes" id="UP000029801"/>
    </source>
</evidence>
<sequence length="61" mass="7043">MLVIGRWYSKAGYSHTYYTVKYGDSWWAIAQRNGLNVYTLATQNGKTIYSMIHPGNKLIIK</sequence>
<dbReference type="PROSITE" id="PS51782">
    <property type="entry name" value="LYSM"/>
    <property type="match status" value="1"/>
</dbReference>
<protein>
    <submittedName>
        <fullName evidence="2">Prophage protein, lysin</fullName>
    </submittedName>
</protein>
<organism evidence="2 3">
    <name type="scientific">Lactiplantibacillus plantarum CMPG5300</name>
    <dbReference type="NCBI Taxonomy" id="1304889"/>
    <lineage>
        <taxon>Bacteria</taxon>
        <taxon>Bacillati</taxon>
        <taxon>Bacillota</taxon>
        <taxon>Bacilli</taxon>
        <taxon>Lactobacillales</taxon>
        <taxon>Lactobacillaceae</taxon>
        <taxon>Lactiplantibacillus</taxon>
    </lineage>
</organism>